<dbReference type="AlphaFoldDB" id="A0A0A9HAV1"/>
<evidence type="ECO:0000313" key="1">
    <source>
        <dbReference type="EMBL" id="JAE32939.1"/>
    </source>
</evidence>
<proteinExistence type="predicted"/>
<sequence length="28" mass="3404">MEEDIYTNSSSIFKYFWVLADSERIQQC</sequence>
<organism evidence="1">
    <name type="scientific">Arundo donax</name>
    <name type="common">Giant reed</name>
    <name type="synonym">Donax arundinaceus</name>
    <dbReference type="NCBI Taxonomy" id="35708"/>
    <lineage>
        <taxon>Eukaryota</taxon>
        <taxon>Viridiplantae</taxon>
        <taxon>Streptophyta</taxon>
        <taxon>Embryophyta</taxon>
        <taxon>Tracheophyta</taxon>
        <taxon>Spermatophyta</taxon>
        <taxon>Magnoliopsida</taxon>
        <taxon>Liliopsida</taxon>
        <taxon>Poales</taxon>
        <taxon>Poaceae</taxon>
        <taxon>PACMAD clade</taxon>
        <taxon>Arundinoideae</taxon>
        <taxon>Arundineae</taxon>
        <taxon>Arundo</taxon>
    </lineage>
</organism>
<reference evidence="1" key="1">
    <citation type="submission" date="2014-09" db="EMBL/GenBank/DDBJ databases">
        <authorList>
            <person name="Magalhaes I.L.F."/>
            <person name="Oliveira U."/>
            <person name="Santos F.R."/>
            <person name="Vidigal T.H.D.A."/>
            <person name="Brescovit A.D."/>
            <person name="Santos A.J."/>
        </authorList>
    </citation>
    <scope>NUCLEOTIDE SEQUENCE</scope>
    <source>
        <tissue evidence="1">Shoot tissue taken approximately 20 cm above the soil surface</tissue>
    </source>
</reference>
<protein>
    <submittedName>
        <fullName evidence="1">Uncharacterized protein</fullName>
    </submittedName>
</protein>
<name>A0A0A9HAV1_ARUDO</name>
<accession>A0A0A9HAV1</accession>
<dbReference type="EMBL" id="GBRH01164957">
    <property type="protein sequence ID" value="JAE32939.1"/>
    <property type="molecule type" value="Transcribed_RNA"/>
</dbReference>
<reference evidence="1" key="2">
    <citation type="journal article" date="2015" name="Data Brief">
        <title>Shoot transcriptome of the giant reed, Arundo donax.</title>
        <authorList>
            <person name="Barrero R.A."/>
            <person name="Guerrero F.D."/>
            <person name="Moolhuijzen P."/>
            <person name="Goolsby J.A."/>
            <person name="Tidwell J."/>
            <person name="Bellgard S.E."/>
            <person name="Bellgard M.I."/>
        </authorList>
    </citation>
    <scope>NUCLEOTIDE SEQUENCE</scope>
    <source>
        <tissue evidence="1">Shoot tissue taken approximately 20 cm above the soil surface</tissue>
    </source>
</reference>